<feature type="binding site" evidence="3">
    <location>
        <position position="129"/>
    </location>
    <ligand>
        <name>a divalent metal cation</name>
        <dbReference type="ChEBI" id="CHEBI:60240"/>
    </ligand>
</feature>
<proteinExistence type="inferred from homology"/>
<evidence type="ECO:0000256" key="3">
    <source>
        <dbReference type="PIRSR" id="PIRSR607837-1"/>
    </source>
</evidence>
<gene>
    <name evidence="4" type="ORF">GK047_28640</name>
</gene>
<evidence type="ECO:0000256" key="2">
    <source>
        <dbReference type="ARBA" id="ARBA00022723"/>
    </source>
</evidence>
<comment type="caution">
    <text evidence="4">The sequence shown here is derived from an EMBL/GenBank/DDBJ whole genome shotgun (WGS) entry which is preliminary data.</text>
</comment>
<evidence type="ECO:0000313" key="4">
    <source>
        <dbReference type="EMBL" id="NEW09872.1"/>
    </source>
</evidence>
<dbReference type="GO" id="GO:0046872">
    <property type="term" value="F:metal ion binding"/>
    <property type="evidence" value="ECO:0007669"/>
    <property type="project" value="UniProtKB-KW"/>
</dbReference>
<organism evidence="4">
    <name type="scientific">Paenibacillus sp. SYP-B3998</name>
    <dbReference type="NCBI Taxonomy" id="2678564"/>
    <lineage>
        <taxon>Bacteria</taxon>
        <taxon>Bacillati</taxon>
        <taxon>Bacillota</taxon>
        <taxon>Bacilli</taxon>
        <taxon>Bacillales</taxon>
        <taxon>Paenibacillaceae</taxon>
        <taxon>Paenibacillus</taxon>
    </lineage>
</organism>
<keyword evidence="2 3" id="KW-0479">Metal-binding</keyword>
<name>A0A6G4A670_9BACL</name>
<reference evidence="4" key="1">
    <citation type="submission" date="2020-02" db="EMBL/GenBank/DDBJ databases">
        <authorList>
            <person name="Shen X.-R."/>
            <person name="Zhang Y.-X."/>
        </authorList>
    </citation>
    <scope>NUCLEOTIDE SEQUENCE</scope>
    <source>
        <strain evidence="4">SYP-B3998</strain>
    </source>
</reference>
<accession>A0A6G4A670</accession>
<feature type="binding site" evidence="3">
    <location>
        <position position="125"/>
    </location>
    <ligand>
        <name>a divalent metal cation</name>
        <dbReference type="ChEBI" id="CHEBI:60240"/>
    </ligand>
</feature>
<dbReference type="RefSeq" id="WP_163954113.1">
    <property type="nucleotide sequence ID" value="NZ_JAAIKC010000026.1"/>
</dbReference>
<protein>
    <submittedName>
        <fullName evidence="4">Damage-inducible protein DinB</fullName>
    </submittedName>
</protein>
<dbReference type="Pfam" id="PF05163">
    <property type="entry name" value="DinB"/>
    <property type="match status" value="1"/>
</dbReference>
<dbReference type="InterPro" id="IPR007837">
    <property type="entry name" value="DinB"/>
</dbReference>
<comment type="similarity">
    <text evidence="1">Belongs to the DinB family.</text>
</comment>
<dbReference type="Gene3D" id="1.20.120.450">
    <property type="entry name" value="dinb family like domain"/>
    <property type="match status" value="1"/>
</dbReference>
<dbReference type="EMBL" id="JAAIKC010000026">
    <property type="protein sequence ID" value="NEW09872.1"/>
    <property type="molecule type" value="Genomic_DNA"/>
</dbReference>
<dbReference type="SUPFAM" id="SSF109854">
    <property type="entry name" value="DinB/YfiT-like putative metalloenzymes"/>
    <property type="match status" value="1"/>
</dbReference>
<feature type="binding site" evidence="3">
    <location>
        <position position="48"/>
    </location>
    <ligand>
        <name>a divalent metal cation</name>
        <dbReference type="ChEBI" id="CHEBI:60240"/>
    </ligand>
</feature>
<dbReference type="InterPro" id="IPR034660">
    <property type="entry name" value="DinB/YfiT-like"/>
</dbReference>
<evidence type="ECO:0000256" key="1">
    <source>
        <dbReference type="ARBA" id="ARBA00008635"/>
    </source>
</evidence>
<dbReference type="AlphaFoldDB" id="A0A6G4A670"/>
<sequence length="155" mass="17049">MYRQVDDFLKEWAVAVKGTLQVLQAVTDDKLGQSIFEGHSTLGWLGWHLVETTGYFSHLAGLTVPMIGQDEPVPATAREIVAAYEKAAEAVKEEVAKLSNEDLLAETGLESLATKGSLLRFLIDHQTHHRGQMMVLLRQAGLPVPPVMGPTKEMQ</sequence>